<dbReference type="Gene3D" id="3.30.200.20">
    <property type="entry name" value="Phosphorylase Kinase, domain 1"/>
    <property type="match status" value="1"/>
</dbReference>
<keyword evidence="4" id="KW-0067">ATP-binding</keyword>
<evidence type="ECO:0000256" key="3">
    <source>
        <dbReference type="ARBA" id="ARBA00022777"/>
    </source>
</evidence>
<keyword evidence="8" id="KW-1185">Reference proteome</keyword>
<dbReference type="InterPro" id="IPR011009">
    <property type="entry name" value="Kinase-like_dom_sf"/>
</dbReference>
<feature type="compositionally biased region" description="Low complexity" evidence="5">
    <location>
        <begin position="335"/>
        <end position="353"/>
    </location>
</feature>
<evidence type="ECO:0000313" key="7">
    <source>
        <dbReference type="EMBL" id="NSX53478.1"/>
    </source>
</evidence>
<dbReference type="EMBL" id="JABUFE010000001">
    <property type="protein sequence ID" value="NSX53478.1"/>
    <property type="molecule type" value="Genomic_DNA"/>
</dbReference>
<evidence type="ECO:0000256" key="4">
    <source>
        <dbReference type="ARBA" id="ARBA00022840"/>
    </source>
</evidence>
<dbReference type="InterPro" id="IPR000719">
    <property type="entry name" value="Prot_kinase_dom"/>
</dbReference>
<feature type="compositionally biased region" description="Low complexity" evidence="5">
    <location>
        <begin position="502"/>
        <end position="518"/>
    </location>
</feature>
<evidence type="ECO:0000256" key="1">
    <source>
        <dbReference type="ARBA" id="ARBA00022679"/>
    </source>
</evidence>
<dbReference type="PROSITE" id="PS50011">
    <property type="entry name" value="PROTEIN_KINASE_DOM"/>
    <property type="match status" value="1"/>
</dbReference>
<evidence type="ECO:0000259" key="6">
    <source>
        <dbReference type="PROSITE" id="PS50011"/>
    </source>
</evidence>
<dbReference type="InterPro" id="IPR008266">
    <property type="entry name" value="Tyr_kinase_AS"/>
</dbReference>
<feature type="region of interest" description="Disordered" evidence="5">
    <location>
        <begin position="570"/>
        <end position="594"/>
    </location>
</feature>
<feature type="region of interest" description="Disordered" evidence="5">
    <location>
        <begin position="449"/>
        <end position="534"/>
    </location>
</feature>
<dbReference type="Pfam" id="PF00069">
    <property type="entry name" value="Pkinase"/>
    <property type="match status" value="1"/>
</dbReference>
<protein>
    <submittedName>
        <fullName evidence="7">Protein kinase</fullName>
    </submittedName>
</protein>
<dbReference type="PANTHER" id="PTHR43289">
    <property type="entry name" value="MITOGEN-ACTIVATED PROTEIN KINASE KINASE KINASE 20-RELATED"/>
    <property type="match status" value="1"/>
</dbReference>
<feature type="region of interest" description="Disordered" evidence="5">
    <location>
        <begin position="335"/>
        <end position="364"/>
    </location>
</feature>
<dbReference type="RefSeq" id="WP_174134587.1">
    <property type="nucleotide sequence ID" value="NZ_JABUFE010000001.1"/>
</dbReference>
<gene>
    <name evidence="7" type="ORF">HRQ87_01535</name>
</gene>
<feature type="compositionally biased region" description="Acidic residues" evidence="5">
    <location>
        <begin position="460"/>
        <end position="477"/>
    </location>
</feature>
<dbReference type="PROSITE" id="PS00109">
    <property type="entry name" value="PROTEIN_KINASE_TYR"/>
    <property type="match status" value="1"/>
</dbReference>
<dbReference type="CDD" id="cd14014">
    <property type="entry name" value="STKc_PknB_like"/>
    <property type="match status" value="1"/>
</dbReference>
<keyword evidence="1" id="KW-0808">Transferase</keyword>
<dbReference type="Proteomes" id="UP000777935">
    <property type="component" value="Unassembled WGS sequence"/>
</dbReference>
<evidence type="ECO:0000256" key="2">
    <source>
        <dbReference type="ARBA" id="ARBA00022741"/>
    </source>
</evidence>
<sequence>MAVNQGAEKPEDEDEGFVDELKPGTQLLQGQYTITKFINSGGFGITYLAKDSLDRDVVIKECFPGAFCRRSNTIVGARSRAHQNEFKSIVKLFVQEAKSQSKLSHPNIVGVHQVFEDNDTAYMAIDFINGRDLLEIIDDDKVVITPDNIVSMLRKLLGAVGFVHERGVLHRDISPDNVLVNKAGEPILIDFGAAREQASTKSRALSALRVVKDGYSPQEFYIAGSSQNDSSDLYALAATFYHAITGEAPPNSQARLASIAESGVDIYEPLTGRFEGYPERFLPALDKAISVLPKDRIKSAQEWLDVLDGKVTEDKTDKPVEASIARLLADEKGGKATPAAKAASKTEAPKAASQVKASLSPEPKKKSMGMLLGSVAVVAIIAGVAFMQFAPGDDAVTPTTPVATATPDVETAPVVQEVDTAPVTEETETANVVISPEPEVVTPEVVEEQAEAVTTPETPVVEETETPSETIVEEETAAVESPVATEEAAIEEQAPVEEPTIVVEEQAPVEEPVVQEDVATADPEVTEPVEEPEVAPENEPIVFDMSGGLSIQPEDPVAESVGDQVAENTATQENVATPQNSSTSQSDDGDFIIFGQPAEQNNNALVQQPTGSGDIAFDQLQSAEWDISVPFQTQQGQTENGEFPIITNVDRSASSIPDGEWINEGVVIYAINGDWVTGGVTIEELLLRSPDLGQQQFIYADVRLKASEGAPFEHNTLAIAASRDLVLKNGISFEISFIDGQWRTVVSDVANASITDFEEGDVVASEASTGRELTTAQSLEFLLSRLARDGMTDAEFTVDRNGFETTARMLLAEEG</sequence>
<reference evidence="7 8" key="1">
    <citation type="submission" date="2020-06" db="EMBL/GenBank/DDBJ databases">
        <title>Sulfitobacter algicola sp. nov., isolated from green algae.</title>
        <authorList>
            <person name="Wang C."/>
        </authorList>
    </citation>
    <scope>NUCLEOTIDE SEQUENCE [LARGE SCALE GENOMIC DNA]</scope>
    <source>
        <strain evidence="7 8">1151</strain>
    </source>
</reference>
<feature type="compositionally biased region" description="Polar residues" evidence="5">
    <location>
        <begin position="570"/>
        <end position="586"/>
    </location>
</feature>
<evidence type="ECO:0000256" key="5">
    <source>
        <dbReference type="SAM" id="MobiDB-lite"/>
    </source>
</evidence>
<evidence type="ECO:0000313" key="8">
    <source>
        <dbReference type="Proteomes" id="UP000777935"/>
    </source>
</evidence>
<accession>A0ABX2IKV6</accession>
<dbReference type="Gene3D" id="1.10.510.10">
    <property type="entry name" value="Transferase(Phosphotransferase) domain 1"/>
    <property type="match status" value="1"/>
</dbReference>
<name>A0ABX2IKV6_9RHOB</name>
<dbReference type="SUPFAM" id="SSF56112">
    <property type="entry name" value="Protein kinase-like (PK-like)"/>
    <property type="match status" value="1"/>
</dbReference>
<proteinExistence type="predicted"/>
<dbReference type="GO" id="GO:0016301">
    <property type="term" value="F:kinase activity"/>
    <property type="evidence" value="ECO:0007669"/>
    <property type="project" value="UniProtKB-KW"/>
</dbReference>
<keyword evidence="3 7" id="KW-0418">Kinase</keyword>
<feature type="domain" description="Protein kinase" evidence="6">
    <location>
        <begin position="32"/>
        <end position="311"/>
    </location>
</feature>
<comment type="caution">
    <text evidence="7">The sequence shown here is derived from an EMBL/GenBank/DDBJ whole genome shotgun (WGS) entry which is preliminary data.</text>
</comment>
<keyword evidence="2" id="KW-0547">Nucleotide-binding</keyword>
<dbReference type="PANTHER" id="PTHR43289:SF6">
    <property type="entry name" value="SERINE_THREONINE-PROTEIN KINASE NEKL-3"/>
    <property type="match status" value="1"/>
</dbReference>
<organism evidence="7 8">
    <name type="scientific">Parasulfitobacter algicola</name>
    <dbReference type="NCBI Taxonomy" id="2614809"/>
    <lineage>
        <taxon>Bacteria</taxon>
        <taxon>Pseudomonadati</taxon>
        <taxon>Pseudomonadota</taxon>
        <taxon>Alphaproteobacteria</taxon>
        <taxon>Rhodobacterales</taxon>
        <taxon>Roseobacteraceae</taxon>
        <taxon>Parasulfitobacter</taxon>
    </lineage>
</organism>
<feature type="compositionally biased region" description="Acidic residues" evidence="5">
    <location>
        <begin position="524"/>
        <end position="534"/>
    </location>
</feature>